<evidence type="ECO:0000256" key="1">
    <source>
        <dbReference type="SAM" id="MobiDB-lite"/>
    </source>
</evidence>
<proteinExistence type="predicted"/>
<evidence type="ECO:0000313" key="3">
    <source>
        <dbReference type="Proteomes" id="UP000507222"/>
    </source>
</evidence>
<feature type="region of interest" description="Disordered" evidence="1">
    <location>
        <begin position="70"/>
        <end position="94"/>
    </location>
</feature>
<protein>
    <submittedName>
        <fullName evidence="2">Uncharacterized protein</fullName>
    </submittedName>
</protein>
<gene>
    <name evidence="2" type="ORF">CURHAP_LOCUS49448</name>
</gene>
<reference evidence="2 3" key="1">
    <citation type="submission" date="2020-05" db="EMBL/GenBank/DDBJ databases">
        <authorList>
            <person name="Campoy J."/>
            <person name="Schneeberger K."/>
            <person name="Spophaly S."/>
        </authorList>
    </citation>
    <scope>NUCLEOTIDE SEQUENCE [LARGE SCALE GENOMIC DNA]</scope>
    <source>
        <strain evidence="2">PruArmRojPasFocal</strain>
    </source>
</reference>
<accession>A0A6J5VPR4</accession>
<name>A0A6J5VPR4_PRUAR</name>
<dbReference type="Proteomes" id="UP000507222">
    <property type="component" value="Unassembled WGS sequence"/>
</dbReference>
<dbReference type="AlphaFoldDB" id="A0A6J5VPR4"/>
<organism evidence="2 3">
    <name type="scientific">Prunus armeniaca</name>
    <name type="common">Apricot</name>
    <name type="synonym">Armeniaca vulgaris</name>
    <dbReference type="NCBI Taxonomy" id="36596"/>
    <lineage>
        <taxon>Eukaryota</taxon>
        <taxon>Viridiplantae</taxon>
        <taxon>Streptophyta</taxon>
        <taxon>Embryophyta</taxon>
        <taxon>Tracheophyta</taxon>
        <taxon>Spermatophyta</taxon>
        <taxon>Magnoliopsida</taxon>
        <taxon>eudicotyledons</taxon>
        <taxon>Gunneridae</taxon>
        <taxon>Pentapetalae</taxon>
        <taxon>rosids</taxon>
        <taxon>fabids</taxon>
        <taxon>Rosales</taxon>
        <taxon>Rosaceae</taxon>
        <taxon>Amygdaloideae</taxon>
        <taxon>Amygdaleae</taxon>
        <taxon>Prunus</taxon>
    </lineage>
</organism>
<evidence type="ECO:0000313" key="2">
    <source>
        <dbReference type="EMBL" id="CAB4289844.1"/>
    </source>
</evidence>
<dbReference type="EMBL" id="CAEKDK010000008">
    <property type="protein sequence ID" value="CAB4289844.1"/>
    <property type="molecule type" value="Genomic_DNA"/>
</dbReference>
<sequence length="94" mass="10081">MKVPLLEWKSVGVASEDGYDAVECVGKTERGLNSGLLALALPRPTRSLAGCVPAVSVRTACRACTRRGRVPQGASRPHYLNQKEAGNVGEKTMW</sequence>